<dbReference type="EMBL" id="JANEYG010000347">
    <property type="protein sequence ID" value="KAJ8910153.1"/>
    <property type="molecule type" value="Genomic_DNA"/>
</dbReference>
<protein>
    <recommendedName>
        <fullName evidence="4">Tc1-like transposase DDE domain-containing protein</fullName>
    </recommendedName>
</protein>
<accession>A0AAV8V7H5</accession>
<dbReference type="Gene3D" id="3.30.420.10">
    <property type="entry name" value="Ribonuclease H-like superfamily/Ribonuclease H"/>
    <property type="match status" value="1"/>
</dbReference>
<name>A0AAV8V7H5_9CUCU</name>
<gene>
    <name evidence="2" type="ORF">NQ315_007482</name>
</gene>
<keyword evidence="3" id="KW-1185">Reference proteome</keyword>
<dbReference type="PANTHER" id="PTHR33939">
    <property type="entry name" value="PROTEIN CBG22215"/>
    <property type="match status" value="1"/>
</dbReference>
<evidence type="ECO:0000256" key="1">
    <source>
        <dbReference type="SAM" id="MobiDB-lite"/>
    </source>
</evidence>
<feature type="compositionally biased region" description="Low complexity" evidence="1">
    <location>
        <begin position="275"/>
        <end position="292"/>
    </location>
</feature>
<organism evidence="2 3">
    <name type="scientific">Exocentrus adspersus</name>
    <dbReference type="NCBI Taxonomy" id="1586481"/>
    <lineage>
        <taxon>Eukaryota</taxon>
        <taxon>Metazoa</taxon>
        <taxon>Ecdysozoa</taxon>
        <taxon>Arthropoda</taxon>
        <taxon>Hexapoda</taxon>
        <taxon>Insecta</taxon>
        <taxon>Pterygota</taxon>
        <taxon>Neoptera</taxon>
        <taxon>Endopterygota</taxon>
        <taxon>Coleoptera</taxon>
        <taxon>Polyphaga</taxon>
        <taxon>Cucujiformia</taxon>
        <taxon>Chrysomeloidea</taxon>
        <taxon>Cerambycidae</taxon>
        <taxon>Lamiinae</taxon>
        <taxon>Acanthocinini</taxon>
        <taxon>Exocentrus</taxon>
    </lineage>
</organism>
<sequence>MCNKTVSVRRKKYNLDETWIENDMTVKKCWQGDGIFGARGSIRNTGRLIVVHAGNENGFVPNAELVFRSGLVSRDYHGQMNKTNFQKWLTERLLPNIPPQSVIVLDNAPYHSECINKIPTKYSTKPEMLAWLTKMGIEHDDTFRKCELFGLISAYSASHPPQKEFRIDEIIRNNNHIPLQLPPYCCELNPIELAWAQTKQFVRELNPTGELTIANMISLTQQALASISSKHWQSFVNHVIKIENKFWETDARLEDCVDQFVINVGDAESDDSSDNSDCSFDSHSSTDSSEGE</sequence>
<dbReference type="Proteomes" id="UP001159042">
    <property type="component" value="Unassembled WGS sequence"/>
</dbReference>
<evidence type="ECO:0000313" key="2">
    <source>
        <dbReference type="EMBL" id="KAJ8910153.1"/>
    </source>
</evidence>
<dbReference type="AlphaFoldDB" id="A0AAV8V7H5"/>
<dbReference type="GO" id="GO:0003676">
    <property type="term" value="F:nucleic acid binding"/>
    <property type="evidence" value="ECO:0007669"/>
    <property type="project" value="InterPro"/>
</dbReference>
<comment type="caution">
    <text evidence="2">The sequence shown here is derived from an EMBL/GenBank/DDBJ whole genome shotgun (WGS) entry which is preliminary data.</text>
</comment>
<reference evidence="2 3" key="1">
    <citation type="journal article" date="2023" name="Insect Mol. Biol.">
        <title>Genome sequencing provides insights into the evolution of gene families encoding plant cell wall-degrading enzymes in longhorned beetles.</title>
        <authorList>
            <person name="Shin N.R."/>
            <person name="Okamura Y."/>
            <person name="Kirsch R."/>
            <person name="Pauchet Y."/>
        </authorList>
    </citation>
    <scope>NUCLEOTIDE SEQUENCE [LARGE SCALE GENOMIC DNA]</scope>
    <source>
        <strain evidence="2">EAD_L_NR</strain>
    </source>
</reference>
<feature type="region of interest" description="Disordered" evidence="1">
    <location>
        <begin position="267"/>
        <end position="292"/>
    </location>
</feature>
<evidence type="ECO:0000313" key="3">
    <source>
        <dbReference type="Proteomes" id="UP001159042"/>
    </source>
</evidence>
<evidence type="ECO:0008006" key="4">
    <source>
        <dbReference type="Google" id="ProtNLM"/>
    </source>
</evidence>
<proteinExistence type="predicted"/>
<dbReference type="PANTHER" id="PTHR33939:SF1">
    <property type="entry name" value="DUF4371 DOMAIN-CONTAINING PROTEIN"/>
    <property type="match status" value="1"/>
</dbReference>
<dbReference type="InterPro" id="IPR036397">
    <property type="entry name" value="RNaseH_sf"/>
</dbReference>